<keyword evidence="5" id="KW-1185">Reference proteome</keyword>
<evidence type="ECO:0000313" key="6">
    <source>
        <dbReference type="Proteomes" id="UP001211566"/>
    </source>
</evidence>
<name>A0AAW5WZX7_9LACO</name>
<dbReference type="Gene3D" id="3.40.1310.30">
    <property type="match status" value="1"/>
</dbReference>
<dbReference type="GO" id="GO:0005727">
    <property type="term" value="C:extrachromosomal circular DNA"/>
    <property type="evidence" value="ECO:0007669"/>
    <property type="project" value="InterPro"/>
</dbReference>
<protein>
    <submittedName>
        <fullName evidence="4">Replication initiation protein</fullName>
    </submittedName>
</protein>
<dbReference type="Pfam" id="PF00910">
    <property type="entry name" value="RNA_helicase"/>
    <property type="match status" value="1"/>
</dbReference>
<feature type="domain" description="Helicase superfamily 3 single-stranded DNA/RNA virus" evidence="1">
    <location>
        <begin position="196"/>
        <end position="253"/>
    </location>
</feature>
<evidence type="ECO:0000313" key="3">
    <source>
        <dbReference type="EMBL" id="MCZ3622826.1"/>
    </source>
</evidence>
<dbReference type="SUPFAM" id="SSF52540">
    <property type="entry name" value="P-loop containing nucleoside triphosphate hydrolases"/>
    <property type="match status" value="1"/>
</dbReference>
<dbReference type="EMBL" id="JAKHPW010000016">
    <property type="protein sequence ID" value="MCZ3622826.1"/>
    <property type="molecule type" value="Genomic_DNA"/>
</dbReference>
<evidence type="ECO:0000313" key="4">
    <source>
        <dbReference type="EMBL" id="MCZ9678980.1"/>
    </source>
</evidence>
<comment type="caution">
    <text evidence="4">The sequence shown here is derived from an EMBL/GenBank/DDBJ whole genome shotgun (WGS) entry which is preliminary data.</text>
</comment>
<dbReference type="InterPro" id="IPR000605">
    <property type="entry name" value="Helicase_SF3_ssDNA/RNA_vir"/>
</dbReference>
<organism evidence="4 6">
    <name type="scientific">Lactobacillus mulieris</name>
    <dbReference type="NCBI Taxonomy" id="2508708"/>
    <lineage>
        <taxon>Bacteria</taxon>
        <taxon>Bacillati</taxon>
        <taxon>Bacillota</taxon>
        <taxon>Bacilli</taxon>
        <taxon>Lactobacillales</taxon>
        <taxon>Lactobacillaceae</taxon>
        <taxon>Lactobacillus</taxon>
    </lineage>
</organism>
<dbReference type="GO" id="GO:0003677">
    <property type="term" value="F:DNA binding"/>
    <property type="evidence" value="ECO:0007669"/>
    <property type="project" value="InterPro"/>
</dbReference>
<dbReference type="Pfam" id="PF01719">
    <property type="entry name" value="Rep_OBD"/>
    <property type="match status" value="1"/>
</dbReference>
<dbReference type="GO" id="GO:0003724">
    <property type="term" value="F:RNA helicase activity"/>
    <property type="evidence" value="ECO:0007669"/>
    <property type="project" value="InterPro"/>
</dbReference>
<dbReference type="Proteomes" id="UP001211566">
    <property type="component" value="Unassembled WGS sequence"/>
</dbReference>
<accession>A0AAW5WZX7</accession>
<reference evidence="3 5" key="2">
    <citation type="submission" date="2022-01" db="EMBL/GenBank/DDBJ databases">
        <title>VMRC isolate genome collection.</title>
        <authorList>
            <person name="France M."/>
            <person name="Rutt L."/>
            <person name="Humphrys M."/>
            <person name="Ravel J."/>
        </authorList>
    </citation>
    <scope>NUCLEOTIDE SEQUENCE [LARGE SCALE GENOMIC DNA]</scope>
    <source>
        <strain evidence="3 5">C0172B4</strain>
    </source>
</reference>
<reference evidence="4" key="1">
    <citation type="submission" date="2022-01" db="EMBL/GenBank/DDBJ databases">
        <title>STING isolate genome collection.</title>
        <authorList>
            <person name="France M."/>
            <person name="Rutt L."/>
            <person name="Humphrys M."/>
            <person name="Ravel J."/>
        </authorList>
    </citation>
    <scope>NUCLEOTIDE SEQUENCE</scope>
    <source>
        <strain evidence="4">C0081E5</strain>
    </source>
</reference>
<dbReference type="RefSeq" id="WP_269255163.1">
    <property type="nucleotide sequence ID" value="NZ_JAKHEY010000017.1"/>
</dbReference>
<evidence type="ECO:0000259" key="2">
    <source>
        <dbReference type="Pfam" id="PF01719"/>
    </source>
</evidence>
<dbReference type="Proteomes" id="UP001211420">
    <property type="component" value="Unassembled WGS sequence"/>
</dbReference>
<dbReference type="AlphaFoldDB" id="A0AAW5WZX7"/>
<dbReference type="InterPro" id="IPR027417">
    <property type="entry name" value="P-loop_NTPase"/>
</dbReference>
<dbReference type="EMBL" id="JAKHEY010000017">
    <property type="protein sequence ID" value="MCZ9678980.1"/>
    <property type="molecule type" value="Genomic_DNA"/>
</dbReference>
<dbReference type="GO" id="GO:0003916">
    <property type="term" value="F:DNA topoisomerase activity"/>
    <property type="evidence" value="ECO:0007669"/>
    <property type="project" value="InterPro"/>
</dbReference>
<dbReference type="GO" id="GO:0006260">
    <property type="term" value="P:DNA replication"/>
    <property type="evidence" value="ECO:0007669"/>
    <property type="project" value="InterPro"/>
</dbReference>
<evidence type="ECO:0000313" key="5">
    <source>
        <dbReference type="Proteomes" id="UP001211420"/>
    </source>
</evidence>
<evidence type="ECO:0000259" key="1">
    <source>
        <dbReference type="Pfam" id="PF00910"/>
    </source>
</evidence>
<feature type="domain" description="Plasmid replication protein origin binding" evidence="2">
    <location>
        <begin position="3"/>
        <end position="119"/>
    </location>
</feature>
<dbReference type="InterPro" id="IPR002631">
    <property type="entry name" value="Plasmid_rep_OBD"/>
</dbReference>
<gene>
    <name evidence="3" type="ORF">L2772_08210</name>
    <name evidence="4" type="ORF">L2Z99_07940</name>
</gene>
<sequence length="330" mass="38469">MVNRARQFMFVQDIDHLNFKVKDIPKIITTLSPQEWAYILHDKDLDKDGNLIREHIHLVIKFKNPQTIERIAKAFQCEPQFIQIWTGRINNAYSYLIHLTSKAREKHIYSPGEVKASFDFPKRIESITKSISKQEINDALNLFANGGLTSKELKSKIGTLAFAKNGDLIKKLSKIIDDQIHQDWIQDFDGQRMEVLWLYGPSGTGKTKLAVKKAKEWQLPYCILGSSNDYFQDYSSQDRVVVLDELRPNDLKYGDLLKILDPYQHDKHAPRRYRNVALNIEKLIITTPYSPKDFYKKTKISDRKVDTFEQLKRRISSIRHITFNKENNGA</sequence>
<proteinExistence type="predicted"/>
<dbReference type="Gene3D" id="3.40.50.300">
    <property type="entry name" value="P-loop containing nucleotide triphosphate hydrolases"/>
    <property type="match status" value="1"/>
</dbReference>
<dbReference type="GO" id="GO:0003723">
    <property type="term" value="F:RNA binding"/>
    <property type="evidence" value="ECO:0007669"/>
    <property type="project" value="InterPro"/>
</dbReference>